<dbReference type="GO" id="GO:0016740">
    <property type="term" value="F:transferase activity"/>
    <property type="evidence" value="ECO:0007669"/>
    <property type="project" value="UniProtKB-KW"/>
</dbReference>
<dbReference type="GO" id="GO:0008360">
    <property type="term" value="P:regulation of cell shape"/>
    <property type="evidence" value="ECO:0007669"/>
    <property type="project" value="UniProtKB-UniRule"/>
</dbReference>
<keyword evidence="3" id="KW-0808">Transferase</keyword>
<evidence type="ECO:0000256" key="5">
    <source>
        <dbReference type="ARBA" id="ARBA00022984"/>
    </source>
</evidence>
<dbReference type="KEGG" id="aant:HUK68_11395"/>
<name>A0A6N1X1Y0_9BURK</name>
<dbReference type="InterPro" id="IPR038063">
    <property type="entry name" value="Transpep_catalytic_dom"/>
</dbReference>
<keyword evidence="8" id="KW-0732">Signal</keyword>
<accession>A0A6N1X1Y0</accession>
<evidence type="ECO:0000256" key="1">
    <source>
        <dbReference type="ARBA" id="ARBA00004752"/>
    </source>
</evidence>
<protein>
    <submittedName>
        <fullName evidence="10">L,D-transpeptidase</fullName>
    </submittedName>
</protein>
<dbReference type="PANTHER" id="PTHR36699:SF1">
    <property type="entry name" value="L,D-TRANSPEPTIDASE YAFK-RELATED"/>
    <property type="match status" value="1"/>
</dbReference>
<dbReference type="Proteomes" id="UP000509579">
    <property type="component" value="Chromosome"/>
</dbReference>
<keyword evidence="5 7" id="KW-0573">Peptidoglycan synthesis</keyword>
<feature type="signal peptide" evidence="8">
    <location>
        <begin position="1"/>
        <end position="29"/>
    </location>
</feature>
<dbReference type="RefSeq" id="WP_175504250.1">
    <property type="nucleotide sequence ID" value="NZ_CP054840.1"/>
</dbReference>
<dbReference type="UniPathway" id="UPA00219"/>
<evidence type="ECO:0000256" key="6">
    <source>
        <dbReference type="ARBA" id="ARBA00023316"/>
    </source>
</evidence>
<evidence type="ECO:0000313" key="10">
    <source>
        <dbReference type="EMBL" id="QKV53444.1"/>
    </source>
</evidence>
<feature type="chain" id="PRO_5026718560" evidence="8">
    <location>
        <begin position="30"/>
        <end position="481"/>
    </location>
</feature>
<sequence>MLFKRPLRRALLPLYLIASGVAFQPQVHAQAPSQRSTAEARQTKAGKRAVAATPKMAKHARTAAVAGAAGAGVVVAATAAAATAAAATAAAATVPKPPVPNTAEARLLNVIELVKRQELDAALRAAGELTSDVPNFRAAQLVYADLLRFKTGRATGWVNAPAAEVTELLTRNAVLDQAALAPAQEWQEQAHGLQKELQRRVHAYGVLPAAGSVPREFQQLDVSVRHAVAIDASKSRLYLFGHEKGKLRLIRDFYVSIGKFGMGKTAEGDQRTPQGVYFIGRQIPGPRLPEFYGKGALTLNYPNDWDRAVDRSGDGIWLHGAPPDQFARLPEASDGCIVLSNPDLILLMKTLDRQTPVLIRDKLQWAGAGERVQGQADDGFGRVLDRWQQAWKGADQQQLAKMYVGAPAADRFPRARLTEFFRFADIGMQQLSVYSWKDAQGDIRIVDMQIGSARAGKSLPLRQYWRKSGGRWEVFSEEVRG</sequence>
<comment type="pathway">
    <text evidence="1 7">Cell wall biogenesis; peptidoglycan biosynthesis.</text>
</comment>
<dbReference type="CDD" id="cd16913">
    <property type="entry name" value="YkuD_like"/>
    <property type="match status" value="1"/>
</dbReference>
<feature type="active site" description="Nucleophile" evidence="7">
    <location>
        <position position="336"/>
    </location>
</feature>
<dbReference type="EMBL" id="CP054840">
    <property type="protein sequence ID" value="QKV53444.1"/>
    <property type="molecule type" value="Genomic_DNA"/>
</dbReference>
<dbReference type="GO" id="GO:0071555">
    <property type="term" value="P:cell wall organization"/>
    <property type="evidence" value="ECO:0007669"/>
    <property type="project" value="UniProtKB-UniRule"/>
</dbReference>
<dbReference type="GO" id="GO:0009252">
    <property type="term" value="P:peptidoglycan biosynthetic process"/>
    <property type="evidence" value="ECO:0007669"/>
    <property type="project" value="UniProtKB-UniPathway"/>
</dbReference>
<evidence type="ECO:0000256" key="3">
    <source>
        <dbReference type="ARBA" id="ARBA00022679"/>
    </source>
</evidence>
<keyword evidence="4 7" id="KW-0133">Cell shape</keyword>
<evidence type="ECO:0000256" key="4">
    <source>
        <dbReference type="ARBA" id="ARBA00022960"/>
    </source>
</evidence>
<keyword evidence="6 7" id="KW-0961">Cell wall biogenesis/degradation</keyword>
<reference evidence="10 11" key="1">
    <citation type="submission" date="2020-06" db="EMBL/GenBank/DDBJ databases">
        <title>Acidovorax antarctica sp. nov., isolated from Corinth ice sheet soil, Antarctic Fields Peninsula.</title>
        <authorList>
            <person name="Xu Q."/>
            <person name="Peng F."/>
        </authorList>
    </citation>
    <scope>NUCLEOTIDE SEQUENCE [LARGE SCALE GENOMIC DNA]</scope>
    <source>
        <strain evidence="10 11">16-35-5</strain>
    </source>
</reference>
<dbReference type="SUPFAM" id="SSF141523">
    <property type="entry name" value="L,D-transpeptidase catalytic domain-like"/>
    <property type="match status" value="1"/>
</dbReference>
<keyword evidence="11" id="KW-1185">Reference proteome</keyword>
<comment type="similarity">
    <text evidence="2">Belongs to the YkuD family.</text>
</comment>
<dbReference type="GO" id="GO:0004180">
    <property type="term" value="F:carboxypeptidase activity"/>
    <property type="evidence" value="ECO:0007669"/>
    <property type="project" value="UniProtKB-ARBA"/>
</dbReference>
<dbReference type="PANTHER" id="PTHR36699">
    <property type="entry name" value="LD-TRANSPEPTIDASE"/>
    <property type="match status" value="1"/>
</dbReference>
<evidence type="ECO:0000256" key="2">
    <source>
        <dbReference type="ARBA" id="ARBA00005992"/>
    </source>
</evidence>
<dbReference type="Gene3D" id="2.40.440.10">
    <property type="entry name" value="L,D-transpeptidase catalytic domain-like"/>
    <property type="match status" value="1"/>
</dbReference>
<evidence type="ECO:0000313" key="11">
    <source>
        <dbReference type="Proteomes" id="UP000509579"/>
    </source>
</evidence>
<proteinExistence type="inferred from homology"/>
<dbReference type="AlphaFoldDB" id="A0A6N1X1Y0"/>
<organism evidence="10 11">
    <name type="scientific">Comamonas antarctica</name>
    <dbReference type="NCBI Taxonomy" id="2743470"/>
    <lineage>
        <taxon>Bacteria</taxon>
        <taxon>Pseudomonadati</taxon>
        <taxon>Pseudomonadota</taxon>
        <taxon>Betaproteobacteria</taxon>
        <taxon>Burkholderiales</taxon>
        <taxon>Comamonadaceae</taxon>
        <taxon>Comamonas</taxon>
    </lineage>
</organism>
<evidence type="ECO:0000256" key="7">
    <source>
        <dbReference type="PROSITE-ProRule" id="PRU01373"/>
    </source>
</evidence>
<evidence type="ECO:0000256" key="8">
    <source>
        <dbReference type="SAM" id="SignalP"/>
    </source>
</evidence>
<feature type="domain" description="L,D-TPase catalytic" evidence="9">
    <location>
        <begin position="226"/>
        <end position="360"/>
    </location>
</feature>
<feature type="active site" description="Proton donor/acceptor" evidence="7">
    <location>
        <position position="319"/>
    </location>
</feature>
<dbReference type="InterPro" id="IPR005490">
    <property type="entry name" value="LD_TPept_cat_dom"/>
</dbReference>
<dbReference type="PROSITE" id="PS52029">
    <property type="entry name" value="LD_TPASE"/>
    <property type="match status" value="1"/>
</dbReference>
<dbReference type="Pfam" id="PF03734">
    <property type="entry name" value="YkuD"/>
    <property type="match status" value="1"/>
</dbReference>
<gene>
    <name evidence="10" type="ORF">HUK68_11395</name>
</gene>
<evidence type="ECO:0000259" key="9">
    <source>
        <dbReference type="PROSITE" id="PS52029"/>
    </source>
</evidence>